<reference evidence="1 2" key="1">
    <citation type="submission" date="2023-08" db="EMBL/GenBank/DDBJ databases">
        <title>A Necator americanus chromosomal reference genome.</title>
        <authorList>
            <person name="Ilik V."/>
            <person name="Petrzelkova K.J."/>
            <person name="Pardy F."/>
            <person name="Fuh T."/>
            <person name="Niatou-Singa F.S."/>
            <person name="Gouil Q."/>
            <person name="Baker L."/>
            <person name="Ritchie M.E."/>
            <person name="Jex A.R."/>
            <person name="Gazzola D."/>
            <person name="Li H."/>
            <person name="Toshio Fujiwara R."/>
            <person name="Zhan B."/>
            <person name="Aroian R.V."/>
            <person name="Pafco B."/>
            <person name="Schwarz E.M."/>
        </authorList>
    </citation>
    <scope>NUCLEOTIDE SEQUENCE [LARGE SCALE GENOMIC DNA]</scope>
    <source>
        <strain evidence="1 2">Aroian</strain>
        <tissue evidence="1">Whole animal</tissue>
    </source>
</reference>
<comment type="caution">
    <text evidence="1">The sequence shown here is derived from an EMBL/GenBank/DDBJ whole genome shotgun (WGS) entry which is preliminary data.</text>
</comment>
<organism evidence="1 2">
    <name type="scientific">Necator americanus</name>
    <name type="common">Human hookworm</name>
    <dbReference type="NCBI Taxonomy" id="51031"/>
    <lineage>
        <taxon>Eukaryota</taxon>
        <taxon>Metazoa</taxon>
        <taxon>Ecdysozoa</taxon>
        <taxon>Nematoda</taxon>
        <taxon>Chromadorea</taxon>
        <taxon>Rhabditida</taxon>
        <taxon>Rhabditina</taxon>
        <taxon>Rhabditomorpha</taxon>
        <taxon>Strongyloidea</taxon>
        <taxon>Ancylostomatidae</taxon>
        <taxon>Bunostominae</taxon>
        <taxon>Necator</taxon>
    </lineage>
</organism>
<accession>A0ABR1CZ21</accession>
<sequence length="123" mass="13788">MANNVKKVPLLLLRSEQNFQCSTDFGALQGFMEQLQTFAGVLEASRHRHAPQFNGHETVPTVSGARAHSASCIRAPRRVSSATDSVRFIIREFELRRRGAEDPVRHSFPLDVISKRSSIQQIS</sequence>
<protein>
    <submittedName>
        <fullName evidence="1">Uncharacterized protein</fullName>
    </submittedName>
</protein>
<dbReference type="Proteomes" id="UP001303046">
    <property type="component" value="Unassembled WGS sequence"/>
</dbReference>
<evidence type="ECO:0000313" key="1">
    <source>
        <dbReference type="EMBL" id="KAK6742695.1"/>
    </source>
</evidence>
<gene>
    <name evidence="1" type="primary">Necator_chrIII.g10902</name>
    <name evidence="1" type="ORF">RB195_010137</name>
</gene>
<keyword evidence="2" id="KW-1185">Reference proteome</keyword>
<proteinExistence type="predicted"/>
<dbReference type="EMBL" id="JAVFWL010000003">
    <property type="protein sequence ID" value="KAK6742695.1"/>
    <property type="molecule type" value="Genomic_DNA"/>
</dbReference>
<evidence type="ECO:0000313" key="2">
    <source>
        <dbReference type="Proteomes" id="UP001303046"/>
    </source>
</evidence>
<name>A0ABR1CZ21_NECAM</name>